<keyword evidence="2" id="KW-0472">Membrane</keyword>
<sequence length="309" mass="32880">MDKVDASTVPKINDLDSPVSSGIPPTPQEPVGPDYTPSHKPKTKNLLMIIAGFLLLGGLAASMFALSQQGDIRSRASNTGPVLSLLPSTNTVEIGQEKNIAISVNTNTKLVTSVHLDMTYNKNAIEIVRFTKGPKFQNALQEPSTDNGKITAILTTPITAPFNGTANVAIIRIKVKTAGDSMIRFTNDSTVTVKGTTGNALAGKHNATITGVTQVTGTITPATTSTPTPPITPNAPTNTPRQTKLECAQSCIPFQENVKILANCLTACNQINKNPKTCEAQCNTIITDLNLPPAQQTLWITKCKQQFCD</sequence>
<keyword evidence="2" id="KW-0812">Transmembrane</keyword>
<dbReference type="InterPro" id="IPR008965">
    <property type="entry name" value="CBM2/CBM3_carb-bd_dom_sf"/>
</dbReference>
<feature type="transmembrane region" description="Helical" evidence="2">
    <location>
        <begin position="46"/>
        <end position="66"/>
    </location>
</feature>
<name>A0A1F6BDB4_9BACT</name>
<evidence type="ECO:0000256" key="1">
    <source>
        <dbReference type="SAM" id="MobiDB-lite"/>
    </source>
</evidence>
<accession>A0A1F6BDB4</accession>
<dbReference type="GO" id="GO:0030246">
    <property type="term" value="F:carbohydrate binding"/>
    <property type="evidence" value="ECO:0007669"/>
    <property type="project" value="InterPro"/>
</dbReference>
<feature type="region of interest" description="Disordered" evidence="1">
    <location>
        <begin position="1"/>
        <end position="39"/>
    </location>
</feature>
<evidence type="ECO:0000313" key="4">
    <source>
        <dbReference type="Proteomes" id="UP000176186"/>
    </source>
</evidence>
<evidence type="ECO:0008006" key="5">
    <source>
        <dbReference type="Google" id="ProtNLM"/>
    </source>
</evidence>
<dbReference type="SUPFAM" id="SSF49384">
    <property type="entry name" value="Carbohydrate-binding domain"/>
    <property type="match status" value="1"/>
</dbReference>
<dbReference type="Gene3D" id="2.60.40.680">
    <property type="match status" value="1"/>
</dbReference>
<organism evidence="3 4">
    <name type="scientific">Candidatus Gottesmanbacteria bacterium RIFOXYB1_FULL_47_11</name>
    <dbReference type="NCBI Taxonomy" id="1798401"/>
    <lineage>
        <taxon>Bacteria</taxon>
        <taxon>Candidatus Gottesmaniibacteriota</taxon>
    </lineage>
</organism>
<dbReference type="EMBL" id="MFKE01000019">
    <property type="protein sequence ID" value="OGG34939.1"/>
    <property type="molecule type" value="Genomic_DNA"/>
</dbReference>
<feature type="region of interest" description="Disordered" evidence="1">
    <location>
        <begin position="218"/>
        <end position="241"/>
    </location>
</feature>
<protein>
    <recommendedName>
        <fullName evidence="5">Cohesin domain-containing protein</fullName>
    </recommendedName>
</protein>
<dbReference type="STRING" id="1798401.A2363_01820"/>
<evidence type="ECO:0000256" key="2">
    <source>
        <dbReference type="SAM" id="Phobius"/>
    </source>
</evidence>
<proteinExistence type="predicted"/>
<keyword evidence="2" id="KW-1133">Transmembrane helix</keyword>
<dbReference type="AlphaFoldDB" id="A0A1F6BDB4"/>
<evidence type="ECO:0000313" key="3">
    <source>
        <dbReference type="EMBL" id="OGG34939.1"/>
    </source>
</evidence>
<gene>
    <name evidence="3" type="ORF">A2363_01820</name>
</gene>
<comment type="caution">
    <text evidence="3">The sequence shown here is derived from an EMBL/GenBank/DDBJ whole genome shotgun (WGS) entry which is preliminary data.</text>
</comment>
<reference evidence="3 4" key="1">
    <citation type="journal article" date="2016" name="Nat. Commun.">
        <title>Thousands of microbial genomes shed light on interconnected biogeochemical processes in an aquifer system.</title>
        <authorList>
            <person name="Anantharaman K."/>
            <person name="Brown C.T."/>
            <person name="Hug L.A."/>
            <person name="Sharon I."/>
            <person name="Castelle C.J."/>
            <person name="Probst A.J."/>
            <person name="Thomas B.C."/>
            <person name="Singh A."/>
            <person name="Wilkins M.J."/>
            <person name="Karaoz U."/>
            <person name="Brodie E.L."/>
            <person name="Williams K.H."/>
            <person name="Hubbard S.S."/>
            <person name="Banfield J.F."/>
        </authorList>
    </citation>
    <scope>NUCLEOTIDE SEQUENCE [LARGE SCALE GENOMIC DNA]</scope>
</reference>
<dbReference type="Proteomes" id="UP000176186">
    <property type="component" value="Unassembled WGS sequence"/>
</dbReference>
<dbReference type="CDD" id="cd08547">
    <property type="entry name" value="Type_II_cohesin"/>
    <property type="match status" value="1"/>
</dbReference>